<sequence>MPHAVQQATAPTPAKPNLADKLPPGTRERLEGAGIKLSAYPTWPEKPSDIKLAASVRAGSRPHSDPGARADKSKKALFSAATKVINLSEHIGTEVVGLQLSQLTDQQKDELALLIAERTVVFFRDQDLTPEQQRDLGAYFGEVEVHPSAAQVPGLPGVSIIWDELAPEKKSFGFRNPFGTQDWHTDSPTGRRATPLMTTSRPRSVALNQRHSCTLQVRVHPATGWKSLFVNRKYTLRIVGFEPAESKLLLDYLFDVYEKSLDSQIRFHWTPRTSALWDNRISIHAAVYDHEGKVPRHGTRVSSLAEVPYFDANAPSRREALGLDKPEDFLPRKEVEY</sequence>
<keyword evidence="3" id="KW-0223">Dioxygenase</keyword>
<dbReference type="AlphaFoldDB" id="A0A0D6ENP5"/>
<comment type="similarity">
    <text evidence="1">Belongs to the TfdA dioxygenase family.</text>
</comment>
<dbReference type="InterPro" id="IPR042098">
    <property type="entry name" value="TauD-like_sf"/>
</dbReference>
<evidence type="ECO:0000256" key="5">
    <source>
        <dbReference type="ARBA" id="ARBA00023004"/>
    </source>
</evidence>
<dbReference type="InterPro" id="IPR003819">
    <property type="entry name" value="TauD/TfdA-like"/>
</dbReference>
<dbReference type="Pfam" id="PF02668">
    <property type="entry name" value="TauD"/>
    <property type="match status" value="2"/>
</dbReference>
<proteinExistence type="inferred from homology"/>
<evidence type="ECO:0000313" key="9">
    <source>
        <dbReference type="Proteomes" id="UP000243876"/>
    </source>
</evidence>
<protein>
    <submittedName>
        <fullName evidence="8">SPOSA6832_03412-mRNA-1:cds</fullName>
    </submittedName>
</protein>
<evidence type="ECO:0000256" key="1">
    <source>
        <dbReference type="ARBA" id="ARBA00005896"/>
    </source>
</evidence>
<dbReference type="GO" id="GO:0016706">
    <property type="term" value="F:2-oxoglutarate-dependent dioxygenase activity"/>
    <property type="evidence" value="ECO:0007669"/>
    <property type="project" value="TreeGrafter"/>
</dbReference>
<keyword evidence="4" id="KW-0560">Oxidoreductase</keyword>
<feature type="region of interest" description="Disordered" evidence="6">
    <location>
        <begin position="1"/>
        <end position="33"/>
    </location>
</feature>
<keyword evidence="5" id="KW-0408">Iron</keyword>
<evidence type="ECO:0000259" key="7">
    <source>
        <dbReference type="Pfam" id="PF02668"/>
    </source>
</evidence>
<reference evidence="9" key="1">
    <citation type="submission" date="2015-02" db="EMBL/GenBank/DDBJ databases">
        <authorList>
            <person name="Gon?alves P."/>
        </authorList>
    </citation>
    <scope>NUCLEOTIDE SEQUENCE [LARGE SCALE GENOMIC DNA]</scope>
</reference>
<dbReference type="PANTHER" id="PTHR30468">
    <property type="entry name" value="ALPHA-KETOGLUTARATE-DEPENDENT SULFONATE DIOXYGENASE"/>
    <property type="match status" value="1"/>
</dbReference>
<evidence type="ECO:0000313" key="8">
    <source>
        <dbReference type="EMBL" id="CEQ41657.1"/>
    </source>
</evidence>
<dbReference type="GO" id="GO:0046872">
    <property type="term" value="F:metal ion binding"/>
    <property type="evidence" value="ECO:0007669"/>
    <property type="project" value="UniProtKB-KW"/>
</dbReference>
<dbReference type="Proteomes" id="UP000243876">
    <property type="component" value="Unassembled WGS sequence"/>
</dbReference>
<gene>
    <name evidence="8" type="primary">SPOSA6832_03412</name>
</gene>
<dbReference type="GO" id="GO:0005737">
    <property type="term" value="C:cytoplasm"/>
    <property type="evidence" value="ECO:0007669"/>
    <property type="project" value="TreeGrafter"/>
</dbReference>
<dbReference type="OrthoDB" id="10257314at2759"/>
<dbReference type="SUPFAM" id="SSF51197">
    <property type="entry name" value="Clavaminate synthase-like"/>
    <property type="match status" value="1"/>
</dbReference>
<evidence type="ECO:0000256" key="3">
    <source>
        <dbReference type="ARBA" id="ARBA00022964"/>
    </source>
</evidence>
<accession>A0A0D6ENP5</accession>
<feature type="domain" description="TauD/TfdA-like" evidence="7">
    <location>
        <begin position="217"/>
        <end position="301"/>
    </location>
</feature>
<feature type="domain" description="TauD/TfdA-like" evidence="7">
    <location>
        <begin position="86"/>
        <end position="189"/>
    </location>
</feature>
<name>A0A0D6ENP5_SPOSA</name>
<organism evidence="8 9">
    <name type="scientific">Sporidiobolus salmonicolor</name>
    <name type="common">Yeast-like fungus</name>
    <name type="synonym">Sporobolomyces salmonicolor</name>
    <dbReference type="NCBI Taxonomy" id="5005"/>
    <lineage>
        <taxon>Eukaryota</taxon>
        <taxon>Fungi</taxon>
        <taxon>Dikarya</taxon>
        <taxon>Basidiomycota</taxon>
        <taxon>Pucciniomycotina</taxon>
        <taxon>Microbotryomycetes</taxon>
        <taxon>Sporidiobolales</taxon>
        <taxon>Sporidiobolaceae</taxon>
        <taxon>Sporobolomyces</taxon>
    </lineage>
</organism>
<evidence type="ECO:0000256" key="2">
    <source>
        <dbReference type="ARBA" id="ARBA00022723"/>
    </source>
</evidence>
<dbReference type="Gene3D" id="3.60.130.10">
    <property type="entry name" value="Clavaminate synthase-like"/>
    <property type="match status" value="2"/>
</dbReference>
<dbReference type="InterPro" id="IPR051323">
    <property type="entry name" value="AtsK-like"/>
</dbReference>
<feature type="compositionally biased region" description="Polar residues" evidence="6">
    <location>
        <begin position="1"/>
        <end position="10"/>
    </location>
</feature>
<evidence type="ECO:0000256" key="4">
    <source>
        <dbReference type="ARBA" id="ARBA00023002"/>
    </source>
</evidence>
<dbReference type="PANTHER" id="PTHR30468:SF9">
    <property type="entry name" value="ALPHA-KETOGLUTARATE-DEPENDENT TAURINE DIOXYGENASE (AFU_ORTHOLOGUE AFUA_3G01010)"/>
    <property type="match status" value="1"/>
</dbReference>
<keyword evidence="9" id="KW-1185">Reference proteome</keyword>
<keyword evidence="2" id="KW-0479">Metal-binding</keyword>
<dbReference type="EMBL" id="CENE01000016">
    <property type="protein sequence ID" value="CEQ41657.1"/>
    <property type="molecule type" value="Genomic_DNA"/>
</dbReference>
<evidence type="ECO:0000256" key="6">
    <source>
        <dbReference type="SAM" id="MobiDB-lite"/>
    </source>
</evidence>